<dbReference type="InterPro" id="IPR036388">
    <property type="entry name" value="WH-like_DNA-bd_sf"/>
</dbReference>
<dbReference type="Gene3D" id="1.10.10.10">
    <property type="entry name" value="Winged helix-like DNA-binding domain superfamily/Winged helix DNA-binding domain"/>
    <property type="match status" value="1"/>
</dbReference>
<dbReference type="RefSeq" id="WP_015732741.1">
    <property type="nucleotide sequence ID" value="NC_013407.1"/>
</dbReference>
<evidence type="ECO:0000313" key="2">
    <source>
        <dbReference type="EMBL" id="ACX72520.1"/>
    </source>
</evidence>
<evidence type="ECO:0000259" key="1">
    <source>
        <dbReference type="Pfam" id="PF14947"/>
    </source>
</evidence>
<dbReference type="eggNOG" id="arCOG01055">
    <property type="taxonomic scope" value="Archaea"/>
</dbReference>
<organism evidence="2 3">
    <name type="scientific">Methanocaldococcus vulcanius (strain ATCC 700851 / DSM 12094 / M7)</name>
    <name type="common">Methanococcus vulcanius</name>
    <dbReference type="NCBI Taxonomy" id="579137"/>
    <lineage>
        <taxon>Archaea</taxon>
        <taxon>Methanobacteriati</taxon>
        <taxon>Methanobacteriota</taxon>
        <taxon>Methanomada group</taxon>
        <taxon>Methanococci</taxon>
        <taxon>Methanococcales</taxon>
        <taxon>Methanocaldococcaceae</taxon>
        <taxon>Methanocaldococcus</taxon>
    </lineage>
</organism>
<reference evidence="2" key="1">
    <citation type="submission" date="2009-10" db="EMBL/GenBank/DDBJ databases">
        <title>Complete sequence of chromosome of Methanocaldococcus vulcanius M7.</title>
        <authorList>
            <consortium name="US DOE Joint Genome Institute"/>
            <person name="Lucas S."/>
            <person name="Copeland A."/>
            <person name="Lapidus A."/>
            <person name="Glavina del Rio T."/>
            <person name="Dalin E."/>
            <person name="Tice H."/>
            <person name="Bruce D."/>
            <person name="Goodwin L."/>
            <person name="Pitluck S."/>
            <person name="Lcollab F.I."/>
            <person name="Brettin T."/>
            <person name="Detter J.C."/>
            <person name="Han C."/>
            <person name="Tapia R."/>
            <person name="Kuske C.R."/>
            <person name="Schmutz J."/>
            <person name="Larimer F."/>
            <person name="Land M."/>
            <person name="Hauser L."/>
            <person name="Kyrpides N."/>
            <person name="Ovchinikova G."/>
            <person name="Sieprawska-Lupa M."/>
            <person name="Whitman W.B."/>
            <person name="Woyke T."/>
        </authorList>
    </citation>
    <scope>NUCLEOTIDE SEQUENCE [LARGE SCALE GENOMIC DNA]</scope>
    <source>
        <strain evidence="2">M7</strain>
    </source>
</reference>
<dbReference type="SUPFAM" id="SSF46785">
    <property type="entry name" value="Winged helix' DNA-binding domain"/>
    <property type="match status" value="1"/>
</dbReference>
<accession>C9RG18</accession>
<dbReference type="InterPro" id="IPR036390">
    <property type="entry name" value="WH_DNA-bd_sf"/>
</dbReference>
<protein>
    <recommendedName>
        <fullName evidence="1">ArnR1-like winged helix-turn-helix domain-containing protein</fullName>
    </recommendedName>
</protein>
<evidence type="ECO:0000313" key="3">
    <source>
        <dbReference type="Proteomes" id="UP000002063"/>
    </source>
</evidence>
<dbReference type="STRING" id="579137.Metvu_0661"/>
<sequence>MMKVPPPIVNGKNNRRRYKRSQFEVIFEILHIIKEGEKVKTRIMYAANLDWRNFSKYMDFLIGHGFIKKDKNEKFELTELGCKLYNSLYDLFTIIGSKP</sequence>
<dbReference type="GeneID" id="8512995"/>
<dbReference type="KEGG" id="mvu:Metvu_0661"/>
<keyword evidence="3" id="KW-1185">Reference proteome</keyword>
<feature type="domain" description="ArnR1-like winged helix-turn-helix" evidence="1">
    <location>
        <begin position="19"/>
        <end position="92"/>
    </location>
</feature>
<dbReference type="Pfam" id="PF14947">
    <property type="entry name" value="HTH_45"/>
    <property type="match status" value="1"/>
</dbReference>
<dbReference type="InterPro" id="IPR038723">
    <property type="entry name" value="ArnR1-like_HTH"/>
</dbReference>
<gene>
    <name evidence="2" type="ordered locus">Metvu_0661</name>
</gene>
<dbReference type="HOGENOM" id="CLU_159725_2_1_2"/>
<dbReference type="EMBL" id="CP001787">
    <property type="protein sequence ID" value="ACX72520.1"/>
    <property type="molecule type" value="Genomic_DNA"/>
</dbReference>
<dbReference type="Proteomes" id="UP000002063">
    <property type="component" value="Chromosome"/>
</dbReference>
<proteinExistence type="predicted"/>
<dbReference type="AlphaFoldDB" id="C9RG18"/>
<name>C9RG18_METVM</name>